<dbReference type="AlphaFoldDB" id="R9PT89"/>
<keyword evidence="1" id="KW-0472">Membrane</keyword>
<keyword evidence="1" id="KW-1133">Transmembrane helix</keyword>
<feature type="transmembrane region" description="Helical" evidence="1">
    <location>
        <begin position="12"/>
        <end position="44"/>
    </location>
</feature>
<proteinExistence type="predicted"/>
<name>R9PT89_AGAAL</name>
<keyword evidence="3" id="KW-1185">Reference proteome</keyword>
<evidence type="ECO:0000313" key="2">
    <source>
        <dbReference type="EMBL" id="GAD02001.1"/>
    </source>
</evidence>
<evidence type="ECO:0008006" key="4">
    <source>
        <dbReference type="Google" id="ProtNLM"/>
    </source>
</evidence>
<reference evidence="2" key="1">
    <citation type="journal article" date="2013" name="Genome Announc.">
        <title>Draft Genome Sequence of Agarivorans albus Strain MKT 106T, an Agarolytic Marine Bacterium.</title>
        <authorList>
            <person name="Yasuike M."/>
            <person name="Nakamura Y."/>
            <person name="Kai W."/>
            <person name="Fujiwara A."/>
            <person name="Fukui Y."/>
            <person name="Satomi M."/>
            <person name="Sano M."/>
        </authorList>
    </citation>
    <scope>NUCLEOTIDE SEQUENCE [LARGE SCALE GENOMIC DNA]</scope>
</reference>
<protein>
    <recommendedName>
        <fullName evidence="4">Transmembrane protein</fullName>
    </recommendedName>
</protein>
<sequence length="58" mass="6663">MPCIKMGLIFDAFVYLLFALVVLCTCFVVFSGAHVSMWCAFALLKRVFMAWPYEEMSD</sequence>
<evidence type="ECO:0000313" key="3">
    <source>
        <dbReference type="Proteomes" id="UP000014461"/>
    </source>
</evidence>
<gene>
    <name evidence="2" type="ORF">AALB_2081</name>
</gene>
<evidence type="ECO:0000256" key="1">
    <source>
        <dbReference type="SAM" id="Phobius"/>
    </source>
</evidence>
<dbReference type="EMBL" id="BARX01000012">
    <property type="protein sequence ID" value="GAD02001.1"/>
    <property type="molecule type" value="Genomic_DNA"/>
</dbReference>
<keyword evidence="1" id="KW-0812">Transmembrane</keyword>
<accession>R9PT89</accession>
<comment type="caution">
    <text evidence="2">The sequence shown here is derived from an EMBL/GenBank/DDBJ whole genome shotgun (WGS) entry which is preliminary data.</text>
</comment>
<dbReference type="Proteomes" id="UP000014461">
    <property type="component" value="Unassembled WGS sequence"/>
</dbReference>
<organism evidence="2 3">
    <name type="scientific">Agarivorans albus MKT 106</name>
    <dbReference type="NCBI Taxonomy" id="1331007"/>
    <lineage>
        <taxon>Bacteria</taxon>
        <taxon>Pseudomonadati</taxon>
        <taxon>Pseudomonadota</taxon>
        <taxon>Gammaproteobacteria</taxon>
        <taxon>Alteromonadales</taxon>
        <taxon>Alteromonadaceae</taxon>
        <taxon>Agarivorans</taxon>
    </lineage>
</organism>